<evidence type="ECO:0000313" key="6">
    <source>
        <dbReference type="Proteomes" id="UP001239782"/>
    </source>
</evidence>
<dbReference type="CDD" id="cd19534">
    <property type="entry name" value="E_NRPS"/>
    <property type="match status" value="2"/>
</dbReference>
<dbReference type="InterPro" id="IPR009081">
    <property type="entry name" value="PP-bd_ACP"/>
</dbReference>
<dbReference type="Gene3D" id="2.30.38.10">
    <property type="entry name" value="Luciferase, Domain 3"/>
    <property type="match status" value="2"/>
</dbReference>
<evidence type="ECO:0000256" key="2">
    <source>
        <dbReference type="ARBA" id="ARBA00022450"/>
    </source>
</evidence>
<gene>
    <name evidence="5" type="ORF">Q9312_00005</name>
</gene>
<dbReference type="GO" id="GO:0003824">
    <property type="term" value="F:catalytic activity"/>
    <property type="evidence" value="ECO:0007669"/>
    <property type="project" value="InterPro"/>
</dbReference>
<dbReference type="InterPro" id="IPR000873">
    <property type="entry name" value="AMP-dep_synth/lig_dom"/>
</dbReference>
<sequence length="4073" mass="451326">MKLEQLIDQCIEAEIEFSLENGELQVFCDQDIEPNLIEQIRNHKAALILWLEGDGEVDELALPPITAVSRTGEALPLSSSQYRLWLVDHLGGGSAQYNIFSALQLRGELNHEALQHALTGLLSRHEVLRTVYVALDGEQVMQVVGPVVEVPVDVESLADLPEQEQADAVLLAGQEEAIKPFDLSQDLMLRVKLLALDAQTHVVLLTVHHIAADGWSLGVLVKEFVALYDSYVRGEAPTLPALTIQYADYAHWQQAWLKGPTRSALEAYWVEQLSGIPQVHSLPLEQGRPAQQRHHGAVLHQTLPATLSQGLNELAQASEATLFMVMETAFAALLSRLSGEDDIVVGTAVAGREPLEVAPLIGFFVNSVVLRSDLSGAPSFDDLLARNKLMIMDAYEHQGLPFELLVEALQPERSLSHDPVFQIVFGLNNTDSHSLSLPNLEVTTVNTPQQTAKVELELNVVEFAGELHVSWTFNTDLFSREQIAEYAQSYERLLRGIVASPSRAVHAHPLQTEEERVAQCRALSGEPSAVLWPTMLSGWSAQVLSRGTSMAAESGEASLSYAELDARSNQLAHYLLEMGVSQGSRVGIALGRGLSQLIALLGVMKSGASYVALEPEHPRERHEYVLKDAGVELVLVSESVLGRLPLSGVDVLLMDDALSDDWLSDWSRTSVDVTVSGEDEAYVLYTSGSTGRPKGVRISHGGLSHYLSHAQSYLGDSIERSVVSSPLCFDATITTLYAPLLSGGTVELLPEEGDVLSALGERLMGDEACLFKITPAHLTALSHGLDREARSDAKHCVVVGGEQWHVGSLRHWKGERLAHATFVNEYGPTETVVGCSEYRVTSLSALSSLPDSAGVPIGRGIANTQLYIQGEGGQSQPPGSVGELCIAGAGVGLGYVSEPEASGFEAHGYEAGARWYRSGDLVRWSETGGLVYVGRRDEQVKVRGFRVELGEIGAVLDSCEGVQSSCVLVQGEAPEQRLVAYVVPELMPEAEAVQSVLDEYRTRLSERLPSYMVPQQYVLLAAMPLTANGKVDKAALPAVEGRHQELRYSAPTNATESALCELWQTLLKVERVGIEDNFYALGGDSILSIQMVSRAAKQQLYFSIKDLFQAQTIRALAPLVKSEPEVNAPQTAVTGKMPMLPIQREFLLDPAGVNHYNQSVLLQAPSALDVSSLTRIVEKLYQRHDALRQVFQEQEGIWQAAYRSWSEAFLEESVEYKLWPCSDFKSIGDYATSVQQSLNITEGRLFKAVLIDNSHEKRLLLVIHHLAVDGVSWRILLQDLETLYGQWEREEPLALGSKTSSYQQWGRFLKRYAKSDELTSERDFWLSMYEDSYTRLSEHQSLQSLDESVTHGVGHVGFTLSSEQTHQLLNQAGAAYRTQINELLFAALLLSVKRTMNLPSLRIDLEGHGREALTNELDISETLGWFTTVYPLMLAFDSESLSVADVICSVKEAYRAVPNKGIGFGVLKYLTEEEAFNALPSSELLFNYLGQFDQVANAEAYFSAAEESSGQNVSTERALSHPLTLNGAVAEGQLGFALMYERASYCPSSMQLLMDNMKAALEEIIEHCLSETSGRYTPSDFPLAKVSMSELLTWQGEQPINDLYPATGMQQGLLFHSLLASGSYVTQTVIEFSDLDLPSFQKAWQQVIARHDIFRTCFVGLESGNAHQLVLPQVEMEWRRHDLSHLEKDAQDLRIDALREEDKAEGFNAQQAPLMRMTVLTLDEHHCQIIWSQHHALLDGWCMPLVFAEVTESYRAILNGEVATLPERASYRAYAEWLAEQDKLDAENYWRGVLSEVEGPTALPLINELAQDAAEAGLHEHYISFDDKETLALVNLAKQSHTTVNIILQAAWSLLLSRYSGDNQVVFGATTSGRPAELAGADEMIGLFINTLPMVVKPDNELGVIEFLQQLHKQLVESESKSFLPLYQIQQLSRVNHGLFNSLLVFENYPVDEAIAEQTSAAALNVSKIDSYEGTSYGICLQAYLTDKLTIKTEFQRAMFQRQQVEQISDVLKHIVLEFVKKADLTISKIDLLTDSARDLYRRTLHGETFEHSKAFLFLKQFNEQVIKTPENIAVMFDGAEYTYQQLNCLSDKVANYILTKQVKPGSYIGVRLERSIELLASLLGILKSGCAYVPIDVNCPTSRLQFMAKDCPMSLILTQTSLVGRTIDLPCPVIDVFSLDLSTLESINLDTQDHHENISVNTIAYVMYTSGSTGRPKGVRISHGGLSHYLSHAQSYLGDSIERSVVSSPLCFDATITTLYAPLLSGGTVELLPEEGDVLSALGERLMGEEACLFKITPAHLTALSHGLDREARSDAKHCVVVGGEQWHVGSLRHWKGERLAHATFVNEYGPTETVVGCSEYRVTSLSALSSLPDSAGVPIGRGIANTQLYIQGEGGESQPPGSVGELCIAGAGVGLGYVSEPEASGFEAHGYEAGARWYRSGDLVRWSETGGLVYVGRRDEQVKVRGFRVELGEIGAVLDSCEGVQSSCVLVQGEAPEQRLVAYVVPELMPEAEAVQSVLDEYRTRLSERLPSYMVPQQYVLLAAMPLTANGKVDKAALPAVEGRHQELRYSAPTNATESALCELWQTLLKVERVGIEDNFFDLGGDSILSIQMVSRAAKQQLYFSVKDLFYTQTIRALAPLVKSEPEVNAPQTAVTGKMPMLPIQREFLLDPAGVNHYNQSVLLQAPSALDVSSLTRIVEKLYQRHDALRQVFQEQEGIWQAAYRSWSEAFLEESVEYKLWPCSDFKSIGDYATSVQQSLNITEGRLFKAVLIDNSHEKRLLLVIHHLAVDGVSWRILLQDLETLYGQWEREEPLALGSKTSSYQQWGRFLKRYAKSDELTSERDFWLSMYEDSYTRLSEHQSLQSLDESVTHGVGHVGFTLSSEQTHQLLNQAGAAYRTQINELLFAALLLSVKRTMNLPSLRIDLEGHGREALTNELDISETLGWFTTVYPLMLAFDSESLSVADVICSVKEAYRAVPNKGIGFGVLKYLTEEEAFNALPSSELLFNYLGQFDQVANAEAYFSAAEESSGQNVSTERALSHPLTLNGAVAEGQLGFALMYERASYCPSSMQLLMDNMKAALEEIIEHCLSETSGRYTPSDFPLAKVSMSELLTWQGEQPINDLYPATGMQQGLLFHSLLASGSYVTQTVIEFSDLDLPSFQKAWQQVIARHDIFRTCFVGLESGNAHQLVLPQVEMEWRRHDLSHLEKDAQDLRIDALREEDKAEGFNAQQAPLMRMTVLTLDEHHCQIIWSQHHALLDGWCMPLVFAEVTESYRAILNGEVATLPERASYRAYAEWLAEQDKLDAENYWRGVLSEVEGPTALPLINELAQDAAEAGLHEHYISFDDKETLALVNLAKQSHTTVNIILQAAWSLLLSRYSGDNQVVFGATTSGRPAELAGADEMIGLFINTLPMVVKPDNELGVIEFLQQLHKQLVESESKSFLPLYQIQQLSRVNHGLFNSLLVFENYPVDEAIAEQTSAAALNVSKIDSYEGTSYGICLLAHHHKNLSVKVEGKVSLISKSSLEQIGRHLKQLALELAEKSLERLFDINMISSAESRELLFKTTKSDKAFDKSNLPELAQDFFTQSLAKHPNKIAVIDDEKQLTYQELEKLSNQLANFLSKQGIKPGHLVGICTGRSCNMAIATLAALKAGAGYVPMDNQYPNERLRFICDDSNMQILIGDNTTQELNFRRTINLDRAFSLEQESTELSANSVATKNDVCYVIYTSGSTGNPKGVIMPHRVVVNFIGVMSSQNSRLAEPLDMVQFSSAGFDMCFTDMFLTFHTGGSLRFISSETQQDIFALIDILKEENISRINLPYAVIHLLALTCNKLFIRLDSLRVIISTAEQLRITPDIRAFFNSHEQCQLVNHYGPSETHVVSGLTLGSNPNQWPELPPIGSLLPNIEGIVLDKDKRVLPFGAVGELHIGEFAIADGYLNLPQLTNEKFIQFAEKEARLYNTGDLVKLSESGELDYLGRKDGQVKIRGFRVEIGEVEYHISSLELISSCVVVARKNSNHDTSLVCYLVTSFPQEEVIRQIQTTVNIKLPDYMRPSQFIFIDSIPIDGEWQGG</sequence>
<dbReference type="InterPro" id="IPR020845">
    <property type="entry name" value="AMP-binding_CS"/>
</dbReference>
<organism evidence="5 6">
    <name type="scientific">Pleionea litopenaei</name>
    <dbReference type="NCBI Taxonomy" id="3070815"/>
    <lineage>
        <taxon>Bacteria</taxon>
        <taxon>Pseudomonadati</taxon>
        <taxon>Pseudomonadota</taxon>
        <taxon>Gammaproteobacteria</taxon>
        <taxon>Oceanospirillales</taxon>
        <taxon>Pleioneaceae</taxon>
        <taxon>Pleionea</taxon>
    </lineage>
</organism>
<dbReference type="Pfam" id="PF13193">
    <property type="entry name" value="AMP-binding_C"/>
    <property type="match status" value="2"/>
</dbReference>
<keyword evidence="6" id="KW-1185">Reference proteome</keyword>
<dbReference type="SUPFAM" id="SSF52777">
    <property type="entry name" value="CoA-dependent acyltransferases"/>
    <property type="match status" value="10"/>
</dbReference>
<dbReference type="Gene3D" id="1.10.1200.10">
    <property type="entry name" value="ACP-like"/>
    <property type="match status" value="2"/>
</dbReference>
<dbReference type="CDD" id="cd05930">
    <property type="entry name" value="A_NRPS"/>
    <property type="match status" value="3"/>
</dbReference>
<evidence type="ECO:0000259" key="4">
    <source>
        <dbReference type="PROSITE" id="PS50075"/>
    </source>
</evidence>
<dbReference type="Gene3D" id="3.30.300.30">
    <property type="match status" value="3"/>
</dbReference>
<dbReference type="PROSITE" id="PS50075">
    <property type="entry name" value="CARRIER"/>
    <property type="match status" value="2"/>
</dbReference>
<keyword evidence="2" id="KW-0596">Phosphopantetheine</keyword>
<dbReference type="InterPro" id="IPR042099">
    <property type="entry name" value="ANL_N_sf"/>
</dbReference>
<dbReference type="PROSITE" id="PS00455">
    <property type="entry name" value="AMP_BINDING"/>
    <property type="match status" value="3"/>
</dbReference>
<dbReference type="PANTHER" id="PTHR45398:SF1">
    <property type="entry name" value="ENZYME, PUTATIVE (JCVI)-RELATED"/>
    <property type="match status" value="1"/>
</dbReference>
<protein>
    <submittedName>
        <fullName evidence="5">Amino acid adenylation domain-containing protein</fullName>
    </submittedName>
</protein>
<dbReference type="CDD" id="cd19543">
    <property type="entry name" value="DCL_NRPS"/>
    <property type="match status" value="2"/>
</dbReference>
<dbReference type="InterPro" id="IPR036736">
    <property type="entry name" value="ACP-like_sf"/>
</dbReference>
<name>A0AA51RTH4_9GAMM</name>
<dbReference type="Pfam" id="PF00668">
    <property type="entry name" value="Condensation"/>
    <property type="match status" value="5"/>
</dbReference>
<dbReference type="Gene3D" id="3.40.50.980">
    <property type="match status" value="4"/>
</dbReference>
<dbReference type="RefSeq" id="WP_309202468.1">
    <property type="nucleotide sequence ID" value="NZ_CP133548.1"/>
</dbReference>
<dbReference type="SUPFAM" id="SSF47336">
    <property type="entry name" value="ACP-like"/>
    <property type="match status" value="2"/>
</dbReference>
<dbReference type="SUPFAM" id="SSF56801">
    <property type="entry name" value="Acetyl-CoA synthetase-like"/>
    <property type="match status" value="3"/>
</dbReference>
<dbReference type="Gene3D" id="3.40.50.12780">
    <property type="entry name" value="N-terminal domain of ligase-like"/>
    <property type="match status" value="1"/>
</dbReference>
<dbReference type="PANTHER" id="PTHR45398">
    <property type="match status" value="1"/>
</dbReference>
<dbReference type="Pfam" id="PF00550">
    <property type="entry name" value="PP-binding"/>
    <property type="match status" value="2"/>
</dbReference>
<dbReference type="Proteomes" id="UP001239782">
    <property type="component" value="Chromosome"/>
</dbReference>
<evidence type="ECO:0000313" key="5">
    <source>
        <dbReference type="EMBL" id="WMS87327.1"/>
    </source>
</evidence>
<dbReference type="InterPro" id="IPR045851">
    <property type="entry name" value="AMP-bd_C_sf"/>
</dbReference>
<dbReference type="NCBIfam" id="NF003417">
    <property type="entry name" value="PRK04813.1"/>
    <property type="match status" value="3"/>
</dbReference>
<dbReference type="InterPro" id="IPR006162">
    <property type="entry name" value="Ppantetheine_attach_site"/>
</dbReference>
<dbReference type="InterPro" id="IPR023213">
    <property type="entry name" value="CAT-like_dom_sf"/>
</dbReference>
<dbReference type="KEGG" id="plei:Q9312_00005"/>
<feature type="domain" description="Carrier" evidence="4">
    <location>
        <begin position="2574"/>
        <end position="2648"/>
    </location>
</feature>
<dbReference type="NCBIfam" id="TIGR01733">
    <property type="entry name" value="AA-adenyl-dom"/>
    <property type="match status" value="3"/>
</dbReference>
<dbReference type="InterPro" id="IPR010071">
    <property type="entry name" value="AA_adenyl_dom"/>
</dbReference>
<reference evidence="5 6" key="1">
    <citation type="submission" date="2023-08" db="EMBL/GenBank/DDBJ databases">
        <title>Pleionea litopenaei sp. nov., isolated from stomach of juvenile Litopenaeus vannamei.</title>
        <authorList>
            <person name="Rho A.M."/>
            <person name="Hwang C.Y."/>
        </authorList>
    </citation>
    <scope>NUCLEOTIDE SEQUENCE [LARGE SCALE GENOMIC DNA]</scope>
    <source>
        <strain evidence="5 6">HL-JVS1</strain>
    </source>
</reference>
<dbReference type="CDD" id="cd19531">
    <property type="entry name" value="LCL_NRPS-like"/>
    <property type="match status" value="1"/>
</dbReference>
<feature type="domain" description="Carrier" evidence="4">
    <location>
        <begin position="1050"/>
        <end position="1124"/>
    </location>
</feature>
<evidence type="ECO:0000256" key="1">
    <source>
        <dbReference type="ARBA" id="ARBA00001957"/>
    </source>
</evidence>
<dbReference type="EMBL" id="CP133548">
    <property type="protein sequence ID" value="WMS87327.1"/>
    <property type="molecule type" value="Genomic_DNA"/>
</dbReference>
<dbReference type="FunFam" id="3.30.300.30:FF:000015">
    <property type="entry name" value="Nonribosomal peptide synthase SidD"/>
    <property type="match status" value="2"/>
</dbReference>
<dbReference type="PROSITE" id="PS00012">
    <property type="entry name" value="PHOSPHOPANTETHEINE"/>
    <property type="match status" value="2"/>
</dbReference>
<dbReference type="InterPro" id="IPR010060">
    <property type="entry name" value="NRPS_synth"/>
</dbReference>
<proteinExistence type="predicted"/>
<dbReference type="Gene3D" id="3.30.559.30">
    <property type="entry name" value="Nonribosomal peptide synthetase, condensation domain"/>
    <property type="match status" value="5"/>
</dbReference>
<dbReference type="FunFam" id="1.10.1200.10:FF:000005">
    <property type="entry name" value="Nonribosomal peptide synthetase 1"/>
    <property type="match status" value="2"/>
</dbReference>
<dbReference type="InterPro" id="IPR001242">
    <property type="entry name" value="Condensation_dom"/>
</dbReference>
<accession>A0AA51RTH4</accession>
<evidence type="ECO:0000256" key="3">
    <source>
        <dbReference type="ARBA" id="ARBA00022553"/>
    </source>
</evidence>
<dbReference type="NCBIfam" id="TIGR01720">
    <property type="entry name" value="NRPS-para261"/>
    <property type="match status" value="2"/>
</dbReference>
<keyword evidence="3" id="KW-0597">Phosphoprotein</keyword>
<dbReference type="Gene3D" id="3.30.559.10">
    <property type="entry name" value="Chloramphenicol acetyltransferase-like domain"/>
    <property type="match status" value="5"/>
</dbReference>
<dbReference type="Pfam" id="PF00501">
    <property type="entry name" value="AMP-binding"/>
    <property type="match status" value="3"/>
</dbReference>
<comment type="cofactor">
    <cofactor evidence="1">
        <name>pantetheine 4'-phosphate</name>
        <dbReference type="ChEBI" id="CHEBI:47942"/>
    </cofactor>
</comment>
<dbReference type="FunFam" id="3.40.50.980:FF:000001">
    <property type="entry name" value="Non-ribosomal peptide synthetase"/>
    <property type="match status" value="3"/>
</dbReference>
<dbReference type="InterPro" id="IPR025110">
    <property type="entry name" value="AMP-bd_C"/>
</dbReference>